<evidence type="ECO:0000256" key="3">
    <source>
        <dbReference type="ARBA" id="ARBA00023140"/>
    </source>
</evidence>
<dbReference type="GO" id="GO:0016559">
    <property type="term" value="P:peroxisome fission"/>
    <property type="evidence" value="ECO:0007669"/>
    <property type="project" value="InterPro"/>
</dbReference>
<evidence type="ECO:0000256" key="5">
    <source>
        <dbReference type="SAM" id="Coils"/>
    </source>
</evidence>
<keyword evidence="8" id="KW-1185">Reference proteome</keyword>
<evidence type="ECO:0000256" key="1">
    <source>
        <dbReference type="ARBA" id="ARBA00022593"/>
    </source>
</evidence>
<dbReference type="RefSeq" id="XP_013328845.1">
    <property type="nucleotide sequence ID" value="XM_013473391.1"/>
</dbReference>
<evidence type="ECO:0000256" key="2">
    <source>
        <dbReference type="ARBA" id="ARBA00023136"/>
    </source>
</evidence>
<dbReference type="Pfam" id="PF05648">
    <property type="entry name" value="PEX11"/>
    <property type="match status" value="1"/>
</dbReference>
<dbReference type="PANTHER" id="PTHR12652">
    <property type="entry name" value="PEROXISOMAL BIOGENESIS FACTOR 11"/>
    <property type="match status" value="1"/>
</dbReference>
<evidence type="ECO:0008006" key="9">
    <source>
        <dbReference type="Google" id="ProtNLM"/>
    </source>
</evidence>
<reference evidence="7 8" key="1">
    <citation type="submission" date="2015-04" db="EMBL/GenBank/DDBJ databases">
        <authorList>
            <person name="Heijne W.H."/>
            <person name="Fedorova N.D."/>
            <person name="Nierman W.C."/>
            <person name="Vollebregt A.W."/>
            <person name="Zhao Z."/>
            <person name="Wu L."/>
            <person name="Kumar M."/>
            <person name="Stam H."/>
            <person name="van den Berg M.A."/>
            <person name="Pel H.J."/>
        </authorList>
    </citation>
    <scope>NUCLEOTIDE SEQUENCE [LARGE SCALE GENOMIC DNA]</scope>
    <source>
        <strain evidence="7 8">CBS 393.64</strain>
    </source>
</reference>
<protein>
    <recommendedName>
        <fullName evidence="9">Peroxin 11C</fullName>
    </recommendedName>
</protein>
<dbReference type="Proteomes" id="UP000053958">
    <property type="component" value="Unassembled WGS sequence"/>
</dbReference>
<dbReference type="OrthoDB" id="10005898at2759"/>
<evidence type="ECO:0000313" key="8">
    <source>
        <dbReference type="Proteomes" id="UP000053958"/>
    </source>
</evidence>
<dbReference type="InterPro" id="IPR008733">
    <property type="entry name" value="PEX11"/>
</dbReference>
<comment type="caution">
    <text evidence="7">The sequence shown here is derived from an EMBL/GenBank/DDBJ whole genome shotgun (WGS) entry which is preliminary data.</text>
</comment>
<feature type="region of interest" description="Disordered" evidence="6">
    <location>
        <begin position="162"/>
        <end position="205"/>
    </location>
</feature>
<name>A0A0F4YX94_RASE3</name>
<dbReference type="GeneID" id="25316077"/>
<evidence type="ECO:0000313" key="7">
    <source>
        <dbReference type="EMBL" id="KKA22233.1"/>
    </source>
</evidence>
<proteinExistence type="predicted"/>
<keyword evidence="1" id="KW-0962">Peroxisome biogenesis</keyword>
<organism evidence="7 8">
    <name type="scientific">Rasamsonia emersonii (strain ATCC 16479 / CBS 393.64 / IMI 116815)</name>
    <dbReference type="NCBI Taxonomy" id="1408163"/>
    <lineage>
        <taxon>Eukaryota</taxon>
        <taxon>Fungi</taxon>
        <taxon>Dikarya</taxon>
        <taxon>Ascomycota</taxon>
        <taxon>Pezizomycotina</taxon>
        <taxon>Eurotiomycetes</taxon>
        <taxon>Eurotiomycetidae</taxon>
        <taxon>Eurotiales</taxon>
        <taxon>Trichocomaceae</taxon>
        <taxon>Rasamsonia</taxon>
    </lineage>
</organism>
<evidence type="ECO:0000256" key="6">
    <source>
        <dbReference type="SAM" id="MobiDB-lite"/>
    </source>
</evidence>
<keyword evidence="2" id="KW-0472">Membrane</keyword>
<dbReference type="AlphaFoldDB" id="A0A0F4YX94"/>
<keyword evidence="5" id="KW-0175">Coiled coil</keyword>
<dbReference type="GO" id="GO:0005778">
    <property type="term" value="C:peroxisomal membrane"/>
    <property type="evidence" value="ECO:0007669"/>
    <property type="project" value="UniProtKB-SubCell"/>
</dbReference>
<gene>
    <name evidence="7" type="ORF">T310_3728</name>
</gene>
<sequence length="534" mass="60089">MVPALHITPIPEHGEVEVFPWVKCGNPQYPPRASQSIFESDSDDGKEAWIENVDVRTVDTVTRDLELGEEHNDRMINEINEIHPDGIVDRPLHVMRGDVVGKTMVGFRCPNLGLLLLSGYQMHRKPDGAAYKVQYIDKTCVVRRQAARLNDCYCTEQRAYSMTEPSHQPDPPPSCGDDAVATKNEDAGTSIDPTEGSKPSQSSVSSYQKSLADVASTMLLTTDVTMARLNKLLSTSDGLGSVLSTLNYGSHALHYLLASLPSTAVRNRLRLLLLYKLRGQNPTIVLYSSSPSSSSIPPLLALSKLISETRYTLRLFALISIWTWGSATAKSPPRDRVLRIVAYLEVLSILVYQALENVAYLASKGIFGKRLVKRTGGVDAWYLWSTRAWFGYVLLEFVRLGRESVLFRRREEERKKIRAESTLSETEKREEEQKEEEARRQEIRKWRKSLVNNLAWAPLCAHWSLEKGIGLPESLTGFIGLIAGLWGTMISHGFGRSSRRLDKRSTEILSGKSEQFVMIPLWRQLRTSCLKVLR</sequence>
<dbReference type="EMBL" id="LASV01000148">
    <property type="protein sequence ID" value="KKA22233.1"/>
    <property type="molecule type" value="Genomic_DNA"/>
</dbReference>
<dbReference type="PANTHER" id="PTHR12652:SF25">
    <property type="entry name" value="MICROBODY (PEROXISOME) PROLIFERATION PROTEIN PEROXIN 11C (EUROFUNG)"/>
    <property type="match status" value="1"/>
</dbReference>
<evidence type="ECO:0000256" key="4">
    <source>
        <dbReference type="ARBA" id="ARBA00046271"/>
    </source>
</evidence>
<comment type="subcellular location">
    <subcellularLocation>
        <location evidence="4">Peroxisome membrane</location>
    </subcellularLocation>
</comment>
<accession>A0A0F4YX94</accession>
<dbReference type="STRING" id="1408163.A0A0F4YX94"/>
<keyword evidence="3" id="KW-0576">Peroxisome</keyword>
<feature type="coiled-coil region" evidence="5">
    <location>
        <begin position="409"/>
        <end position="444"/>
    </location>
</feature>